<evidence type="ECO:0000313" key="3">
    <source>
        <dbReference type="EMBL" id="KAK1670797.1"/>
    </source>
</evidence>
<dbReference type="Proteomes" id="UP001231189">
    <property type="component" value="Unassembled WGS sequence"/>
</dbReference>
<dbReference type="Pfam" id="PF12274">
    <property type="entry name" value="DUF3615"/>
    <property type="match status" value="1"/>
</dbReference>
<protein>
    <submittedName>
        <fullName evidence="3">Uncharacterized protein</fullName>
    </submittedName>
</protein>
<evidence type="ECO:0000259" key="1">
    <source>
        <dbReference type="Pfam" id="PF12274"/>
    </source>
</evidence>
<evidence type="ECO:0000259" key="2">
    <source>
        <dbReference type="Pfam" id="PF20235"/>
    </source>
</evidence>
<dbReference type="InterPro" id="IPR046527">
    <property type="entry name" value="PIR2-like_helical"/>
</dbReference>
<sequence>MDPVSNIALSAVWYDANFPLPDADRRTQPHDILDTLAILRAVSRSLHGLVALLHATSGQKLPLHEILKYLSYAQCDISVMLQPHLNQDGSSPNPFVAAATAAEHPQASSMAAFFASLAPAKLDRLRSLMTSATANNTALSRESLTQIHTILKEETPAMMIQRPLSQRRNLSKTALTILERKRQAYDQQQSLIRGRIEKLLRKYARGHPSEPKYKLDFICGMALTDDPPFNQRRYHVNFMAASQSTFRNTLFFAEFWGANHHHTKTSFCCPLPQPYDMGRCYYGRDSARMIAYPDHSIDYLSSDITHGGLDDTEDTLDTDFLYFDSERDVELAKALQKMAKQQDARQRSSTGMFDQWTRTAKC</sequence>
<dbReference type="AlphaFoldDB" id="A0AAD8T612"/>
<reference evidence="3" key="1">
    <citation type="submission" date="2023-07" db="EMBL/GenBank/DDBJ databases">
        <title>A chromosome-level genome assembly of Lolium multiflorum.</title>
        <authorList>
            <person name="Chen Y."/>
            <person name="Copetti D."/>
            <person name="Kolliker R."/>
            <person name="Studer B."/>
        </authorList>
    </citation>
    <scope>NUCLEOTIDE SEQUENCE</scope>
    <source>
        <strain evidence="3">02402/16</strain>
        <tissue evidence="3">Leaf</tissue>
    </source>
</reference>
<dbReference type="PANTHER" id="PTHR33120:SF62">
    <property type="entry name" value="PIR2-LIKE HELICAL DOMAIN-CONTAINING PROTEIN"/>
    <property type="match status" value="1"/>
</dbReference>
<feature type="domain" description="PIR2-like helical" evidence="2">
    <location>
        <begin position="1"/>
        <end position="79"/>
    </location>
</feature>
<accession>A0AAD8T612</accession>
<dbReference type="InterPro" id="IPR022059">
    <property type="entry name" value="DUF3615"/>
</dbReference>
<feature type="domain" description="DUF3615" evidence="1">
    <location>
        <begin position="197"/>
        <end position="293"/>
    </location>
</feature>
<dbReference type="PANTHER" id="PTHR33120">
    <property type="entry name" value="EXPRESSED PROTEIN-RELATED"/>
    <property type="match status" value="1"/>
</dbReference>
<keyword evidence="4" id="KW-1185">Reference proteome</keyword>
<dbReference type="Pfam" id="PF20235">
    <property type="entry name" value="PIR2-like_helical"/>
    <property type="match status" value="1"/>
</dbReference>
<organism evidence="3 4">
    <name type="scientific">Lolium multiflorum</name>
    <name type="common">Italian ryegrass</name>
    <name type="synonym">Lolium perenne subsp. multiflorum</name>
    <dbReference type="NCBI Taxonomy" id="4521"/>
    <lineage>
        <taxon>Eukaryota</taxon>
        <taxon>Viridiplantae</taxon>
        <taxon>Streptophyta</taxon>
        <taxon>Embryophyta</taxon>
        <taxon>Tracheophyta</taxon>
        <taxon>Spermatophyta</taxon>
        <taxon>Magnoliopsida</taxon>
        <taxon>Liliopsida</taxon>
        <taxon>Poales</taxon>
        <taxon>Poaceae</taxon>
        <taxon>BOP clade</taxon>
        <taxon>Pooideae</taxon>
        <taxon>Poodae</taxon>
        <taxon>Poeae</taxon>
        <taxon>Poeae Chloroplast Group 2 (Poeae type)</taxon>
        <taxon>Loliodinae</taxon>
        <taxon>Loliinae</taxon>
        <taxon>Lolium</taxon>
    </lineage>
</organism>
<gene>
    <name evidence="3" type="ORF">QYE76_058956</name>
</gene>
<dbReference type="EMBL" id="JAUUTY010000003">
    <property type="protein sequence ID" value="KAK1670797.1"/>
    <property type="molecule type" value="Genomic_DNA"/>
</dbReference>
<proteinExistence type="predicted"/>
<comment type="caution">
    <text evidence="3">The sequence shown here is derived from an EMBL/GenBank/DDBJ whole genome shotgun (WGS) entry which is preliminary data.</text>
</comment>
<evidence type="ECO:0000313" key="4">
    <source>
        <dbReference type="Proteomes" id="UP001231189"/>
    </source>
</evidence>
<name>A0AAD8T612_LOLMU</name>